<keyword evidence="3" id="KW-1185">Reference proteome</keyword>
<accession>A0AA39KQR3</accession>
<name>A0AA39KQR3_9HYME</name>
<reference evidence="2" key="2">
    <citation type="submission" date="2023-03" db="EMBL/GenBank/DDBJ databases">
        <authorList>
            <person name="Inwood S.N."/>
            <person name="Skelly J.G."/>
            <person name="Guhlin J."/>
            <person name="Harrop T.W.R."/>
            <person name="Goldson S.G."/>
            <person name="Dearden P.K."/>
        </authorList>
    </citation>
    <scope>NUCLEOTIDE SEQUENCE</scope>
    <source>
        <strain evidence="2">Irish</strain>
        <tissue evidence="2">Whole body</tissue>
    </source>
</reference>
<keyword evidence="1" id="KW-0812">Transmembrane</keyword>
<evidence type="ECO:0000313" key="3">
    <source>
        <dbReference type="Proteomes" id="UP001168990"/>
    </source>
</evidence>
<proteinExistence type="predicted"/>
<reference evidence="2" key="1">
    <citation type="journal article" date="2023" name="bioRxiv">
        <title>Scaffold-level genome assemblies of two parasitoid biocontrol wasps reveal the parthenogenesis mechanism and an associated novel virus.</title>
        <authorList>
            <person name="Inwood S."/>
            <person name="Skelly J."/>
            <person name="Guhlin J."/>
            <person name="Harrop T."/>
            <person name="Goldson S."/>
            <person name="Dearden P."/>
        </authorList>
    </citation>
    <scope>NUCLEOTIDE SEQUENCE</scope>
    <source>
        <strain evidence="2">Irish</strain>
        <tissue evidence="2">Whole body</tissue>
    </source>
</reference>
<protein>
    <submittedName>
        <fullName evidence="2">Uncharacterized protein</fullName>
    </submittedName>
</protein>
<keyword evidence="1" id="KW-1133">Transmembrane helix</keyword>
<keyword evidence="1" id="KW-0472">Membrane</keyword>
<organism evidence="2 3">
    <name type="scientific">Microctonus aethiopoides</name>
    <dbReference type="NCBI Taxonomy" id="144406"/>
    <lineage>
        <taxon>Eukaryota</taxon>
        <taxon>Metazoa</taxon>
        <taxon>Ecdysozoa</taxon>
        <taxon>Arthropoda</taxon>
        <taxon>Hexapoda</taxon>
        <taxon>Insecta</taxon>
        <taxon>Pterygota</taxon>
        <taxon>Neoptera</taxon>
        <taxon>Endopterygota</taxon>
        <taxon>Hymenoptera</taxon>
        <taxon>Apocrita</taxon>
        <taxon>Ichneumonoidea</taxon>
        <taxon>Braconidae</taxon>
        <taxon>Euphorinae</taxon>
        <taxon>Microctonus</taxon>
    </lineage>
</organism>
<evidence type="ECO:0000313" key="2">
    <source>
        <dbReference type="EMBL" id="KAK0170380.1"/>
    </source>
</evidence>
<gene>
    <name evidence="2" type="ORF">PV328_010948</name>
</gene>
<dbReference type="AlphaFoldDB" id="A0AA39KQR3"/>
<dbReference type="Proteomes" id="UP001168990">
    <property type="component" value="Unassembled WGS sequence"/>
</dbReference>
<sequence>MLVLRNLQNINTLLVLGTLMLCVVFMIQLKDIYSKNRRYYRYLGYRQYITEISMGMDAAEQTANKSATYIHQISEALLKHEKEMKNNTSKIIFPSR</sequence>
<comment type="caution">
    <text evidence="2">The sequence shown here is derived from an EMBL/GenBank/DDBJ whole genome shotgun (WGS) entry which is preliminary data.</text>
</comment>
<feature type="transmembrane region" description="Helical" evidence="1">
    <location>
        <begin position="12"/>
        <end position="29"/>
    </location>
</feature>
<dbReference type="EMBL" id="JAQQBS010000004">
    <property type="protein sequence ID" value="KAK0170380.1"/>
    <property type="molecule type" value="Genomic_DNA"/>
</dbReference>
<evidence type="ECO:0000256" key="1">
    <source>
        <dbReference type="SAM" id="Phobius"/>
    </source>
</evidence>